<dbReference type="PANTHER" id="PTHR42999">
    <property type="entry name" value="ANTIBIOTIC RESISTANCE PROTEIN MCBG"/>
    <property type="match status" value="1"/>
</dbReference>
<dbReference type="Pfam" id="PF00805">
    <property type="entry name" value="Pentapeptide"/>
    <property type="match status" value="1"/>
</dbReference>
<dbReference type="RefSeq" id="WP_160203210.1">
    <property type="nucleotide sequence ID" value="NZ_QXWK01000044.1"/>
</dbReference>
<evidence type="ECO:0000313" key="2">
    <source>
        <dbReference type="Proteomes" id="UP000446866"/>
    </source>
</evidence>
<evidence type="ECO:0000313" key="1">
    <source>
        <dbReference type="EMBL" id="NBH62930.1"/>
    </source>
</evidence>
<reference evidence="1 2" key="1">
    <citation type="submission" date="2018-08" db="EMBL/GenBank/DDBJ databases">
        <title>Murine metabolic-syndrome-specific gut microbial biobank.</title>
        <authorList>
            <person name="Liu C."/>
        </authorList>
    </citation>
    <scope>NUCLEOTIDE SEQUENCE [LARGE SCALE GENOMIC DNA]</scope>
    <source>
        <strain evidence="1 2">28</strain>
    </source>
</reference>
<dbReference type="Gene3D" id="2.160.20.80">
    <property type="entry name" value="E3 ubiquitin-protein ligase SopA"/>
    <property type="match status" value="1"/>
</dbReference>
<comment type="caution">
    <text evidence="1">The sequence shown here is derived from an EMBL/GenBank/DDBJ whole genome shotgun (WGS) entry which is preliminary data.</text>
</comment>
<dbReference type="InterPro" id="IPR001646">
    <property type="entry name" value="5peptide_repeat"/>
</dbReference>
<dbReference type="Proteomes" id="UP000446866">
    <property type="component" value="Unassembled WGS sequence"/>
</dbReference>
<proteinExistence type="predicted"/>
<organism evidence="1 2">
    <name type="scientific">Anaerotruncus colihominis</name>
    <dbReference type="NCBI Taxonomy" id="169435"/>
    <lineage>
        <taxon>Bacteria</taxon>
        <taxon>Bacillati</taxon>
        <taxon>Bacillota</taxon>
        <taxon>Clostridia</taxon>
        <taxon>Eubacteriales</taxon>
        <taxon>Oscillospiraceae</taxon>
        <taxon>Anaerotruncus</taxon>
    </lineage>
</organism>
<keyword evidence="2" id="KW-1185">Reference proteome</keyword>
<dbReference type="Pfam" id="PF13599">
    <property type="entry name" value="Pentapeptide_4"/>
    <property type="match status" value="1"/>
</dbReference>
<dbReference type="SUPFAM" id="SSF141571">
    <property type="entry name" value="Pentapeptide repeat-like"/>
    <property type="match status" value="1"/>
</dbReference>
<protein>
    <submittedName>
        <fullName evidence="1">Pentapeptide repeat-containing protein</fullName>
    </submittedName>
</protein>
<dbReference type="PANTHER" id="PTHR42999:SF1">
    <property type="entry name" value="PENTAPEPTIDE REPEAT-CONTAINING PROTEIN"/>
    <property type="match status" value="1"/>
</dbReference>
<dbReference type="AlphaFoldDB" id="A0A845QLF9"/>
<gene>
    <name evidence="1" type="ORF">D0435_14905</name>
</gene>
<dbReference type="InterPro" id="IPR052949">
    <property type="entry name" value="PA_immunity-related"/>
</dbReference>
<sequence length="220" mass="24892">MTQKKSSNIYLLQLPSADSDLYSCAWRCRQEEQDIEQVRFSGEHIEEEDFSGLNFDTVIFENCTLIRCRFKGADFKTALFKNCQLPGCSFTGSWFNSTEFDNCQLVGTDFSQCSISSTFFTDCAMAMANFTETKLEQCTIATCDLTEAFFANCKLKKLQMDKNQCIGTEFFKTKLKDVDFTTCILEGIRVSSENGELKGAKVNFFQAAELAKMLGIVIKE</sequence>
<dbReference type="EMBL" id="QXWK01000044">
    <property type="protein sequence ID" value="NBH62930.1"/>
    <property type="molecule type" value="Genomic_DNA"/>
</dbReference>
<name>A0A845QLF9_9FIRM</name>
<accession>A0A845QLF9</accession>